<organism evidence="1 2">
    <name type="scientific">Colocasia esculenta</name>
    <name type="common">Wild taro</name>
    <name type="synonym">Arum esculentum</name>
    <dbReference type="NCBI Taxonomy" id="4460"/>
    <lineage>
        <taxon>Eukaryota</taxon>
        <taxon>Viridiplantae</taxon>
        <taxon>Streptophyta</taxon>
        <taxon>Embryophyta</taxon>
        <taxon>Tracheophyta</taxon>
        <taxon>Spermatophyta</taxon>
        <taxon>Magnoliopsida</taxon>
        <taxon>Liliopsida</taxon>
        <taxon>Araceae</taxon>
        <taxon>Aroideae</taxon>
        <taxon>Colocasieae</taxon>
        <taxon>Colocasia</taxon>
    </lineage>
</organism>
<protein>
    <submittedName>
        <fullName evidence="1">Uncharacterized protein</fullName>
    </submittedName>
</protein>
<accession>A0A843UWH8</accession>
<dbReference type="AlphaFoldDB" id="A0A843UWH8"/>
<sequence length="202" mass="22122">MVAPREPVAIDFGTRHTWPSRSSLAALGGIAAAFLTDLTVVLSVRTALSGVRSVVTCSLSHWADPSRLGADRFKTEGDVIVELGVRRRWPFRHEGPNGSALLLEVRLLSSGTTHAVQRRRALPGLRICGRRPQKLDPRLGPRVGFSGSLHQPYVGIALAFTEHVQLGQEEVFLRADRPELDPSSLGSVGQFRWPLHLPRCSV</sequence>
<comment type="caution">
    <text evidence="1">The sequence shown here is derived from an EMBL/GenBank/DDBJ whole genome shotgun (WGS) entry which is preliminary data.</text>
</comment>
<name>A0A843UWH8_COLES</name>
<keyword evidence="2" id="KW-1185">Reference proteome</keyword>
<reference evidence="1" key="1">
    <citation type="submission" date="2017-07" db="EMBL/GenBank/DDBJ databases">
        <title>Taro Niue Genome Assembly and Annotation.</title>
        <authorList>
            <person name="Atibalentja N."/>
            <person name="Keating K."/>
            <person name="Fields C.J."/>
        </authorList>
    </citation>
    <scope>NUCLEOTIDE SEQUENCE</scope>
    <source>
        <strain evidence="1">Niue_2</strain>
        <tissue evidence="1">Leaf</tissue>
    </source>
</reference>
<dbReference type="Proteomes" id="UP000652761">
    <property type="component" value="Unassembled WGS sequence"/>
</dbReference>
<feature type="non-terminal residue" evidence="1">
    <location>
        <position position="1"/>
    </location>
</feature>
<evidence type="ECO:0000313" key="2">
    <source>
        <dbReference type="Proteomes" id="UP000652761"/>
    </source>
</evidence>
<dbReference type="EMBL" id="NMUH01000864">
    <property type="protein sequence ID" value="MQL86010.1"/>
    <property type="molecule type" value="Genomic_DNA"/>
</dbReference>
<proteinExistence type="predicted"/>
<evidence type="ECO:0000313" key="1">
    <source>
        <dbReference type="EMBL" id="MQL86010.1"/>
    </source>
</evidence>
<gene>
    <name evidence="1" type="ORF">Taro_018537</name>
</gene>